<protein>
    <submittedName>
        <fullName evidence="2">DNA gyrase subunit A</fullName>
    </submittedName>
</protein>
<reference evidence="2 3" key="1">
    <citation type="submission" date="2016-04" db="EMBL/GenBank/DDBJ databases">
        <title>Complete genome sequence of the haloalkaliphilic hydrocarbon-degrading bacterium Dietzia psychralcaliphila ILA-1T, isolated from a drain of a fish product-processing plant.</title>
        <authorList>
            <person name="Zhao J."/>
            <person name="Hu B."/>
            <person name="Geng S."/>
            <person name="Nie Y."/>
            <person name="Tang Y."/>
        </authorList>
    </citation>
    <scope>NUCLEOTIDE SEQUENCE [LARGE SCALE GENOMIC DNA]</scope>
    <source>
        <strain evidence="2 3">ILA-1</strain>
    </source>
</reference>
<dbReference type="GO" id="GO:0003677">
    <property type="term" value="F:DNA binding"/>
    <property type="evidence" value="ECO:0007669"/>
    <property type="project" value="InterPro"/>
</dbReference>
<feature type="compositionally biased region" description="Polar residues" evidence="1">
    <location>
        <begin position="113"/>
        <end position="123"/>
    </location>
</feature>
<evidence type="ECO:0000313" key="3">
    <source>
        <dbReference type="Proteomes" id="UP000244903"/>
    </source>
</evidence>
<dbReference type="EMBL" id="CP015453">
    <property type="protein sequence ID" value="AWH94244.1"/>
    <property type="molecule type" value="Genomic_DNA"/>
</dbReference>
<keyword evidence="3" id="KW-1185">Reference proteome</keyword>
<organism evidence="2 3">
    <name type="scientific">Dietzia psychralcaliphila</name>
    <dbReference type="NCBI Taxonomy" id="139021"/>
    <lineage>
        <taxon>Bacteria</taxon>
        <taxon>Bacillati</taxon>
        <taxon>Actinomycetota</taxon>
        <taxon>Actinomycetes</taxon>
        <taxon>Mycobacteriales</taxon>
        <taxon>Dietziaceae</taxon>
        <taxon>Dietzia</taxon>
    </lineage>
</organism>
<dbReference type="KEGG" id="dpc:A6048_00515"/>
<accession>A0AAD0NNX8</accession>
<dbReference type="Gene3D" id="1.10.268.10">
    <property type="entry name" value="Topoisomerase, domain 3"/>
    <property type="match status" value="1"/>
</dbReference>
<gene>
    <name evidence="2" type="ORF">A6048_00515</name>
</gene>
<dbReference type="GO" id="GO:0005524">
    <property type="term" value="F:ATP binding"/>
    <property type="evidence" value="ECO:0007669"/>
    <property type="project" value="InterPro"/>
</dbReference>
<evidence type="ECO:0000256" key="1">
    <source>
        <dbReference type="SAM" id="MobiDB-lite"/>
    </source>
</evidence>
<dbReference type="InterPro" id="IPR013757">
    <property type="entry name" value="Topo_IIA_A_a_sf"/>
</dbReference>
<proteinExistence type="predicted"/>
<dbReference type="GO" id="GO:0003918">
    <property type="term" value="F:DNA topoisomerase type II (double strand cut, ATP-hydrolyzing) activity"/>
    <property type="evidence" value="ECO:0007669"/>
    <property type="project" value="InterPro"/>
</dbReference>
<dbReference type="AlphaFoldDB" id="A0AAD0NNX8"/>
<evidence type="ECO:0000313" key="2">
    <source>
        <dbReference type="EMBL" id="AWH94244.1"/>
    </source>
</evidence>
<dbReference type="RefSeq" id="WP_107747764.1">
    <property type="nucleotide sequence ID" value="NZ_CP015453.1"/>
</dbReference>
<dbReference type="Proteomes" id="UP000244903">
    <property type="component" value="Chromosome"/>
</dbReference>
<sequence length="392" mass="41732">MVASGAVGGWFEPGDDAARAWDEAEAVLLACEDLDAVMETIRRAESPVDARRALKLGFGFSGRQAALLLTLPVLSFTRSERDRMRDSRRARMDLLADVTGAIPATREDGAGSTAESTPESTAEQPARALVSESAVPTFRHSDSSSTRAEWGAEFDGALDRIRWAMDGERGDGPTGPPAGITETPAFSEQMARRSRSGRSEEAAVVLDEQVGELCDAIAVLLKVDSVPGAWLDDPRASDSRTGMLLDSCGVDDSVGIRTLLWHLRRTGLDSVEGLLPFAEPLGAAEGFDVQAMRFEHAMAIGGLGSEPGVGASWSGRLWPIAERRGYGYAVSYRGGPGAGAVWAYGGDEPLYRVWDSVVDLLVELYQALTTGEPCDAALAVAANGRVVWTNLS</sequence>
<feature type="region of interest" description="Disordered" evidence="1">
    <location>
        <begin position="103"/>
        <end position="146"/>
    </location>
</feature>
<name>A0AAD0NNX8_9ACTN</name>